<feature type="compositionally biased region" description="Basic residues" evidence="1">
    <location>
        <begin position="210"/>
        <end position="221"/>
    </location>
</feature>
<organism evidence="2 3">
    <name type="scientific">Trichonephila clavipes</name>
    <name type="common">Golden silk orbweaver</name>
    <name type="synonym">Nephila clavipes</name>
    <dbReference type="NCBI Taxonomy" id="2585209"/>
    <lineage>
        <taxon>Eukaryota</taxon>
        <taxon>Metazoa</taxon>
        <taxon>Ecdysozoa</taxon>
        <taxon>Arthropoda</taxon>
        <taxon>Chelicerata</taxon>
        <taxon>Arachnida</taxon>
        <taxon>Araneae</taxon>
        <taxon>Araneomorphae</taxon>
        <taxon>Entelegynae</taxon>
        <taxon>Araneoidea</taxon>
        <taxon>Nephilidae</taxon>
        <taxon>Trichonephila</taxon>
    </lineage>
</organism>
<name>A0A8X6RFU4_TRICX</name>
<dbReference type="InterPro" id="IPR036397">
    <property type="entry name" value="RNaseH_sf"/>
</dbReference>
<sequence length="240" mass="27837">MIACFVKENHENWDRFLHEFAFALRTSVNETINKTPAKLYLGRKIITPFSKLINVTEGAEYVGRNIEKLFDEARQNMRKQHKHWEKYYNWNRREVDIKVNDLVLVQTHFISAVGRRAVGKFMPKFEGPYRVLEVRNNNLIILKKGKRVTINSDQRSSNRSSRSQLGKFKGSRKTSSEQSNGHKSSKGNAGWEDPRLKRKVESNGSGDRKNVKRSKICRKRSLQGNVKEPDASIDENENAM</sequence>
<dbReference type="GO" id="GO:0003676">
    <property type="term" value="F:nucleic acid binding"/>
    <property type="evidence" value="ECO:0007669"/>
    <property type="project" value="InterPro"/>
</dbReference>
<evidence type="ECO:0000313" key="3">
    <source>
        <dbReference type="Proteomes" id="UP000887159"/>
    </source>
</evidence>
<comment type="caution">
    <text evidence="2">The sequence shown here is derived from an EMBL/GenBank/DDBJ whole genome shotgun (WGS) entry which is preliminary data.</text>
</comment>
<dbReference type="Proteomes" id="UP000887159">
    <property type="component" value="Unassembled WGS sequence"/>
</dbReference>
<accession>A0A8X6RFU4</accession>
<evidence type="ECO:0000313" key="2">
    <source>
        <dbReference type="EMBL" id="GFX94481.1"/>
    </source>
</evidence>
<proteinExistence type="predicted"/>
<protein>
    <submittedName>
        <fullName evidence="2">Uncharacterized protein</fullName>
    </submittedName>
</protein>
<feature type="compositionally biased region" description="Low complexity" evidence="1">
    <location>
        <begin position="151"/>
        <end position="164"/>
    </location>
</feature>
<dbReference type="InterPro" id="IPR050951">
    <property type="entry name" value="Retrovirus_Pol_polyprotein"/>
</dbReference>
<gene>
    <name evidence="2" type="primary">NCL1_51933</name>
    <name evidence="2" type="ORF">TNCV_4295211</name>
</gene>
<reference evidence="2" key="1">
    <citation type="submission" date="2020-08" db="EMBL/GenBank/DDBJ databases">
        <title>Multicomponent nature underlies the extraordinary mechanical properties of spider dragline silk.</title>
        <authorList>
            <person name="Kono N."/>
            <person name="Nakamura H."/>
            <person name="Mori M."/>
            <person name="Yoshida Y."/>
            <person name="Ohtoshi R."/>
            <person name="Malay A.D."/>
            <person name="Moran D.A.P."/>
            <person name="Tomita M."/>
            <person name="Numata K."/>
            <person name="Arakawa K."/>
        </authorList>
    </citation>
    <scope>NUCLEOTIDE SEQUENCE</scope>
</reference>
<dbReference type="PANTHER" id="PTHR37984">
    <property type="entry name" value="PROTEIN CBG26694"/>
    <property type="match status" value="1"/>
</dbReference>
<dbReference type="Gene3D" id="3.30.420.10">
    <property type="entry name" value="Ribonuclease H-like superfamily/Ribonuclease H"/>
    <property type="match status" value="1"/>
</dbReference>
<dbReference type="PANTHER" id="PTHR37984:SF15">
    <property type="entry name" value="INTEGRASE CATALYTIC DOMAIN-CONTAINING PROTEIN"/>
    <property type="match status" value="1"/>
</dbReference>
<feature type="region of interest" description="Disordered" evidence="1">
    <location>
        <begin position="150"/>
        <end position="240"/>
    </location>
</feature>
<dbReference type="AlphaFoldDB" id="A0A8X6RFU4"/>
<keyword evidence="3" id="KW-1185">Reference proteome</keyword>
<feature type="compositionally biased region" description="Acidic residues" evidence="1">
    <location>
        <begin position="231"/>
        <end position="240"/>
    </location>
</feature>
<evidence type="ECO:0000256" key="1">
    <source>
        <dbReference type="SAM" id="MobiDB-lite"/>
    </source>
</evidence>
<dbReference type="EMBL" id="BMAU01021177">
    <property type="protein sequence ID" value="GFX94481.1"/>
    <property type="molecule type" value="Genomic_DNA"/>
</dbReference>
<feature type="compositionally biased region" description="Basic and acidic residues" evidence="1">
    <location>
        <begin position="192"/>
        <end position="209"/>
    </location>
</feature>